<gene>
    <name evidence="1" type="ORF">BJ554DRAFT_1403</name>
</gene>
<accession>A0A8H8DHG8</accession>
<organism evidence="1 2">
    <name type="scientific">Olpidium bornovanus</name>
    <dbReference type="NCBI Taxonomy" id="278681"/>
    <lineage>
        <taxon>Eukaryota</taxon>
        <taxon>Fungi</taxon>
        <taxon>Fungi incertae sedis</taxon>
        <taxon>Olpidiomycota</taxon>
        <taxon>Olpidiomycotina</taxon>
        <taxon>Olpidiomycetes</taxon>
        <taxon>Olpidiales</taxon>
        <taxon>Olpidiaceae</taxon>
        <taxon>Olpidium</taxon>
    </lineage>
</organism>
<dbReference type="EMBL" id="JAEFCI010008567">
    <property type="protein sequence ID" value="KAG5458376.1"/>
    <property type="molecule type" value="Genomic_DNA"/>
</dbReference>
<protein>
    <submittedName>
        <fullName evidence="1">Uncharacterized protein</fullName>
    </submittedName>
</protein>
<name>A0A8H8DHG8_9FUNG</name>
<feature type="non-terminal residue" evidence="1">
    <location>
        <position position="1"/>
    </location>
</feature>
<reference evidence="1 2" key="1">
    <citation type="journal article" name="Sci. Rep.">
        <title>Genome-scale phylogenetic analyses confirm Olpidium as the closest living zoosporic fungus to the non-flagellated, terrestrial fungi.</title>
        <authorList>
            <person name="Chang Y."/>
            <person name="Rochon D."/>
            <person name="Sekimoto S."/>
            <person name="Wang Y."/>
            <person name="Chovatia M."/>
            <person name="Sandor L."/>
            <person name="Salamov A."/>
            <person name="Grigoriev I.V."/>
            <person name="Stajich J.E."/>
            <person name="Spatafora J.W."/>
        </authorList>
    </citation>
    <scope>NUCLEOTIDE SEQUENCE [LARGE SCALE GENOMIC DNA]</scope>
    <source>
        <strain evidence="1">S191</strain>
    </source>
</reference>
<evidence type="ECO:0000313" key="2">
    <source>
        <dbReference type="Proteomes" id="UP000673691"/>
    </source>
</evidence>
<evidence type="ECO:0000313" key="1">
    <source>
        <dbReference type="EMBL" id="KAG5458376.1"/>
    </source>
</evidence>
<sequence length="156" mass="17158">NEKHTHKHTNTHTLSFRPCPPGPRILLLAPGLGRPLLQCAGLPVAHFFPSLPPYLLRLRLRFFVGLVGFSHARRALFVPTRRGRGGGGGGGGRGGKEGAVGRSRTYLIHRHRERQVQGRVRVGVDASPVSRFVGRSASDRVLSTSEVRTPARHDRR</sequence>
<dbReference type="AlphaFoldDB" id="A0A8H8DHG8"/>
<keyword evidence="2" id="KW-1185">Reference proteome</keyword>
<dbReference type="Proteomes" id="UP000673691">
    <property type="component" value="Unassembled WGS sequence"/>
</dbReference>
<comment type="caution">
    <text evidence="1">The sequence shown here is derived from an EMBL/GenBank/DDBJ whole genome shotgun (WGS) entry which is preliminary data.</text>
</comment>
<proteinExistence type="predicted"/>